<dbReference type="InterPro" id="IPR000014">
    <property type="entry name" value="PAS"/>
</dbReference>
<dbReference type="PANTHER" id="PTHR44757:SF2">
    <property type="entry name" value="BIOFILM ARCHITECTURE MAINTENANCE PROTEIN MBAA"/>
    <property type="match status" value="1"/>
</dbReference>
<protein>
    <submittedName>
        <fullName evidence="5">Diguanylate cyclase/phosphodiesterase with PAS/PAC sensor(S)</fullName>
    </submittedName>
</protein>
<dbReference type="eggNOG" id="COG2202">
    <property type="taxonomic scope" value="Bacteria"/>
</dbReference>
<feature type="domain" description="PAC" evidence="2">
    <location>
        <begin position="228"/>
        <end position="280"/>
    </location>
</feature>
<dbReference type="InterPro" id="IPR000160">
    <property type="entry name" value="GGDEF_dom"/>
</dbReference>
<dbReference type="Pfam" id="PF00563">
    <property type="entry name" value="EAL"/>
    <property type="match status" value="1"/>
</dbReference>
<evidence type="ECO:0000259" key="4">
    <source>
        <dbReference type="PROSITE" id="PS50887"/>
    </source>
</evidence>
<dbReference type="NCBIfam" id="TIGR00229">
    <property type="entry name" value="sensory_box"/>
    <property type="match status" value="1"/>
</dbReference>
<dbReference type="InterPro" id="IPR035965">
    <property type="entry name" value="PAS-like_dom_sf"/>
</dbReference>
<organism evidence="5 6">
    <name type="scientific">Acidiphilium cryptum (strain JF-5)</name>
    <dbReference type="NCBI Taxonomy" id="349163"/>
    <lineage>
        <taxon>Bacteria</taxon>
        <taxon>Pseudomonadati</taxon>
        <taxon>Pseudomonadota</taxon>
        <taxon>Alphaproteobacteria</taxon>
        <taxon>Acetobacterales</taxon>
        <taxon>Acidocellaceae</taxon>
        <taxon>Acidiphilium</taxon>
    </lineage>
</organism>
<dbReference type="eggNOG" id="COG5001">
    <property type="taxonomic scope" value="Bacteria"/>
</dbReference>
<dbReference type="HOGENOM" id="CLU_000445_70_20_5"/>
<dbReference type="InterPro" id="IPR001610">
    <property type="entry name" value="PAC"/>
</dbReference>
<dbReference type="PROSITE" id="PS50113">
    <property type="entry name" value="PAC"/>
    <property type="match status" value="2"/>
</dbReference>
<dbReference type="SUPFAM" id="SSF55785">
    <property type="entry name" value="PYP-like sensor domain (PAS domain)"/>
    <property type="match status" value="4"/>
</dbReference>
<dbReference type="SMART" id="SM00086">
    <property type="entry name" value="PAC"/>
    <property type="match status" value="3"/>
</dbReference>
<feature type="domain" description="PAS" evidence="1">
    <location>
        <begin position="407"/>
        <end position="449"/>
    </location>
</feature>
<dbReference type="SMART" id="SM00091">
    <property type="entry name" value="PAS"/>
    <property type="match status" value="2"/>
</dbReference>
<dbReference type="STRING" id="349163.Acry_1552"/>
<dbReference type="PANTHER" id="PTHR44757">
    <property type="entry name" value="DIGUANYLATE CYCLASE DGCP"/>
    <property type="match status" value="1"/>
</dbReference>
<feature type="domain" description="PAS" evidence="1">
    <location>
        <begin position="281"/>
        <end position="351"/>
    </location>
</feature>
<dbReference type="InterPro" id="IPR013656">
    <property type="entry name" value="PAS_4"/>
</dbReference>
<dbReference type="SUPFAM" id="SSF141868">
    <property type="entry name" value="EAL domain-like"/>
    <property type="match status" value="1"/>
</dbReference>
<dbReference type="Proteomes" id="UP000000245">
    <property type="component" value="Chromosome"/>
</dbReference>
<dbReference type="CDD" id="cd01948">
    <property type="entry name" value="EAL"/>
    <property type="match status" value="1"/>
</dbReference>
<proteinExistence type="predicted"/>
<gene>
    <name evidence="5" type="ordered locus">Acry_1552</name>
</gene>
<dbReference type="SMART" id="SM00267">
    <property type="entry name" value="GGDEF"/>
    <property type="match status" value="1"/>
</dbReference>
<dbReference type="KEGG" id="acr:Acry_1552"/>
<dbReference type="EMBL" id="CP000697">
    <property type="protein sequence ID" value="ABQ30758.1"/>
    <property type="molecule type" value="Genomic_DNA"/>
</dbReference>
<dbReference type="Gene3D" id="3.20.20.450">
    <property type="entry name" value="EAL domain"/>
    <property type="match status" value="1"/>
</dbReference>
<evidence type="ECO:0000313" key="5">
    <source>
        <dbReference type="EMBL" id="ABQ30758.1"/>
    </source>
</evidence>
<evidence type="ECO:0000259" key="2">
    <source>
        <dbReference type="PROSITE" id="PS50113"/>
    </source>
</evidence>
<evidence type="ECO:0000259" key="3">
    <source>
        <dbReference type="PROSITE" id="PS50883"/>
    </source>
</evidence>
<feature type="domain" description="GGDEF" evidence="4">
    <location>
        <begin position="553"/>
        <end position="686"/>
    </location>
</feature>
<dbReference type="Gene3D" id="2.10.70.100">
    <property type="match status" value="1"/>
</dbReference>
<dbReference type="PROSITE" id="PS50112">
    <property type="entry name" value="PAS"/>
    <property type="match status" value="2"/>
</dbReference>
<dbReference type="AlphaFoldDB" id="A5FYS6"/>
<dbReference type="FunFam" id="3.30.450.20:FF:000099">
    <property type="entry name" value="Sensory box sensor histidine kinase"/>
    <property type="match status" value="1"/>
</dbReference>
<dbReference type="NCBIfam" id="TIGR00254">
    <property type="entry name" value="GGDEF"/>
    <property type="match status" value="1"/>
</dbReference>
<name>A5FYS6_ACICJ</name>
<reference evidence="5 6" key="1">
    <citation type="submission" date="2007-05" db="EMBL/GenBank/DDBJ databases">
        <title>Complete sequence of chromosome of Acidiphilium cryptum JF-5.</title>
        <authorList>
            <consortium name="US DOE Joint Genome Institute"/>
            <person name="Copeland A."/>
            <person name="Lucas S."/>
            <person name="Lapidus A."/>
            <person name="Barry K."/>
            <person name="Detter J.C."/>
            <person name="Glavina del Rio T."/>
            <person name="Hammon N."/>
            <person name="Israni S."/>
            <person name="Dalin E."/>
            <person name="Tice H."/>
            <person name="Pitluck S."/>
            <person name="Sims D."/>
            <person name="Brettin T."/>
            <person name="Bruce D."/>
            <person name="Han C."/>
            <person name="Schmutz J."/>
            <person name="Larimer F."/>
            <person name="Land M."/>
            <person name="Hauser L."/>
            <person name="Kyrpides N."/>
            <person name="Kim E."/>
            <person name="Magnuson T."/>
            <person name="Richardson P."/>
        </authorList>
    </citation>
    <scope>NUCLEOTIDE SEQUENCE [LARGE SCALE GENOMIC DNA]</scope>
    <source>
        <strain evidence="5 6">JF-5</strain>
    </source>
</reference>
<feature type="domain" description="PAC" evidence="2">
    <location>
        <begin position="354"/>
        <end position="406"/>
    </location>
</feature>
<dbReference type="InterPro" id="IPR001633">
    <property type="entry name" value="EAL_dom"/>
</dbReference>
<evidence type="ECO:0000313" key="6">
    <source>
        <dbReference type="Proteomes" id="UP000000245"/>
    </source>
</evidence>
<dbReference type="InterPro" id="IPR052155">
    <property type="entry name" value="Biofilm_reg_signaling"/>
</dbReference>
<keyword evidence="6" id="KW-1185">Reference proteome</keyword>
<dbReference type="CDD" id="cd00130">
    <property type="entry name" value="PAS"/>
    <property type="match status" value="3"/>
</dbReference>
<dbReference type="PROSITE" id="PS50887">
    <property type="entry name" value="GGDEF"/>
    <property type="match status" value="1"/>
</dbReference>
<dbReference type="InterPro" id="IPR029787">
    <property type="entry name" value="Nucleotide_cyclase"/>
</dbReference>
<sequence length="947" mass="103709">MSRTVPDDVTTLGALVLGGRGVVLWDLDPVAGLIRHYHGQAREGVDCPPAETVEQVCARVHPDDRARVGAALRCDDGQAAPEFEIGYRARDAAGGWIRQVARGRVVVRDAAGRPLRVVGITIDLDLVPDLPATPCGGGDSERLAALALELAQRTEELASAHRLARVGAWRWDLARRRIWLSVETTWLLGLEGGAAEIDYDQMRRAIHPDDYDAAMATFREAARSGTAATLEYRVILPDGAVHDVLTHAEPVVGADGTVSQLRGTTQDITPYRRIEAALRESEDHYRHMVELHPQIPWTAGPDGAILEVGPQWFALTGMSRDETMPFGWVSALHPDDRDPTLAAWRRNIESGAPIDVEYRLRLSDGAYGWMRARAAARRGEDGRILRWYGTLEDITDRHAAEEARKASEALALRVLEASGDAVIVFDAAGRARFANARAMTMLGLPDDAVGCNVASLFAEAHCRELRMAVSRAMRDGAGGHFELFWPPTDLWLEASLFADGGDISLFLRDISEKRLAQQQLRYAASFDFMTGAANRGTLFSRLSAQLERQDAGDLTALLCLDLDYFKEINDQHGHPAGDAVLRQFVSRLRLCLRSQDLLARCGGDEFVVMQTGVGGPADAIALAERILAIMRAPFDVDGISLPSSVSVGIAVSSLGMTDADALYNQADRALYVAKSKARGSYRLFHPDMQRADEAGRRLRAELSGALTRGEFALAFQPIVQLASQRIVGVEALLRWHHPERGLILPAEFIPVAEESGQIASLGAWVLGTACKAARHWPEDVKISVNVSPRQFELGDIRLVVGDALAAAGLPASRLKLEVTESVLLSQNASSIHVLQDLREQGVILVLDDFGTGYSSLSYLDTFKVDIVKVDKSFISRIRAPGDRQPIFEAIMGMTAALNLPVTAEGVETRVQLDYVTRLGCEWAQGYYFARPVSEYELRRRLQGFSRA</sequence>
<dbReference type="InterPro" id="IPR000700">
    <property type="entry name" value="PAS-assoc_C"/>
</dbReference>
<evidence type="ECO:0000259" key="1">
    <source>
        <dbReference type="PROSITE" id="PS50112"/>
    </source>
</evidence>
<dbReference type="SMART" id="SM00052">
    <property type="entry name" value="EAL"/>
    <property type="match status" value="1"/>
</dbReference>
<dbReference type="InterPro" id="IPR043128">
    <property type="entry name" value="Rev_trsase/Diguanyl_cyclase"/>
</dbReference>
<dbReference type="Pfam" id="PF00990">
    <property type="entry name" value="GGDEF"/>
    <property type="match status" value="1"/>
</dbReference>
<dbReference type="InterPro" id="IPR035919">
    <property type="entry name" value="EAL_sf"/>
</dbReference>
<feature type="domain" description="EAL" evidence="3">
    <location>
        <begin position="695"/>
        <end position="945"/>
    </location>
</feature>
<accession>A5FYS6</accession>
<dbReference type="Gene3D" id="3.30.450.20">
    <property type="entry name" value="PAS domain"/>
    <property type="match status" value="4"/>
</dbReference>
<dbReference type="RefSeq" id="WP_011942328.1">
    <property type="nucleotide sequence ID" value="NC_009484.1"/>
</dbReference>
<dbReference type="SUPFAM" id="SSF55073">
    <property type="entry name" value="Nucleotide cyclase"/>
    <property type="match status" value="1"/>
</dbReference>
<dbReference type="Pfam" id="PF08448">
    <property type="entry name" value="PAS_4"/>
    <property type="match status" value="1"/>
</dbReference>
<dbReference type="Gene3D" id="3.30.70.270">
    <property type="match status" value="1"/>
</dbReference>
<dbReference type="Pfam" id="PF08447">
    <property type="entry name" value="PAS_3"/>
    <property type="match status" value="3"/>
</dbReference>
<dbReference type="InterPro" id="IPR013655">
    <property type="entry name" value="PAS_fold_3"/>
</dbReference>
<dbReference type="CDD" id="cd01949">
    <property type="entry name" value="GGDEF"/>
    <property type="match status" value="1"/>
</dbReference>
<dbReference type="PROSITE" id="PS50883">
    <property type="entry name" value="EAL"/>
    <property type="match status" value="1"/>
</dbReference>